<dbReference type="InterPro" id="IPR029063">
    <property type="entry name" value="SAM-dependent_MTases_sf"/>
</dbReference>
<evidence type="ECO:0000256" key="2">
    <source>
        <dbReference type="ARBA" id="ARBA00011900"/>
    </source>
</evidence>
<dbReference type="GO" id="GO:0008170">
    <property type="term" value="F:N-methyltransferase activity"/>
    <property type="evidence" value="ECO:0007669"/>
    <property type="project" value="InterPro"/>
</dbReference>
<proteinExistence type="inferred from homology"/>
<evidence type="ECO:0000313" key="9">
    <source>
        <dbReference type="Proteomes" id="UP000283672"/>
    </source>
</evidence>
<dbReference type="SUPFAM" id="SSF53335">
    <property type="entry name" value="S-adenosyl-L-methionine-dependent methyltransferases"/>
    <property type="match status" value="1"/>
</dbReference>
<evidence type="ECO:0000313" key="8">
    <source>
        <dbReference type="EMBL" id="RHL36421.1"/>
    </source>
</evidence>
<dbReference type="InterPro" id="IPR002052">
    <property type="entry name" value="DNA_methylase_N6_adenine_CS"/>
</dbReference>
<dbReference type="PROSITE" id="PS00092">
    <property type="entry name" value="N6_MTASE"/>
    <property type="match status" value="1"/>
</dbReference>
<evidence type="ECO:0000256" key="5">
    <source>
        <dbReference type="ARBA" id="ARBA00022691"/>
    </source>
</evidence>
<evidence type="ECO:0000256" key="6">
    <source>
        <dbReference type="ARBA" id="ARBA00047942"/>
    </source>
</evidence>
<comment type="catalytic activity">
    <reaction evidence="6">
        <text>a 2'-deoxyadenosine in DNA + S-adenosyl-L-methionine = an N(6)-methyl-2'-deoxyadenosine in DNA + S-adenosyl-L-homocysteine + H(+)</text>
        <dbReference type="Rhea" id="RHEA:15197"/>
        <dbReference type="Rhea" id="RHEA-COMP:12418"/>
        <dbReference type="Rhea" id="RHEA-COMP:12419"/>
        <dbReference type="ChEBI" id="CHEBI:15378"/>
        <dbReference type="ChEBI" id="CHEBI:57856"/>
        <dbReference type="ChEBI" id="CHEBI:59789"/>
        <dbReference type="ChEBI" id="CHEBI:90615"/>
        <dbReference type="ChEBI" id="CHEBI:90616"/>
        <dbReference type="EC" id="2.1.1.72"/>
    </reaction>
</comment>
<dbReference type="Gene3D" id="3.40.50.150">
    <property type="entry name" value="Vaccinia Virus protein VP39"/>
    <property type="match status" value="1"/>
</dbReference>
<dbReference type="EMBL" id="QROP01000026">
    <property type="protein sequence ID" value="RHL36421.1"/>
    <property type="molecule type" value="Genomic_DNA"/>
</dbReference>
<keyword evidence="5" id="KW-0949">S-adenosyl-L-methionine</keyword>
<dbReference type="AlphaFoldDB" id="A0AA92VAM4"/>
<accession>A0AA92VAM4</accession>
<organism evidence="8 9">
    <name type="scientific">Segatella copri</name>
    <dbReference type="NCBI Taxonomy" id="165179"/>
    <lineage>
        <taxon>Bacteria</taxon>
        <taxon>Pseudomonadati</taxon>
        <taxon>Bacteroidota</taxon>
        <taxon>Bacteroidia</taxon>
        <taxon>Bacteroidales</taxon>
        <taxon>Prevotellaceae</taxon>
        <taxon>Segatella</taxon>
    </lineage>
</organism>
<keyword evidence="4" id="KW-0808">Transferase</keyword>
<keyword evidence="3" id="KW-0489">Methyltransferase</keyword>
<evidence type="ECO:0000256" key="1">
    <source>
        <dbReference type="ARBA" id="ARBA00006594"/>
    </source>
</evidence>
<dbReference type="GO" id="GO:0009007">
    <property type="term" value="F:site-specific DNA-methyltransferase (adenine-specific) activity"/>
    <property type="evidence" value="ECO:0007669"/>
    <property type="project" value="UniProtKB-EC"/>
</dbReference>
<gene>
    <name evidence="8" type="ORF">DW026_10270</name>
</gene>
<sequence length="824" mass="93624">MDATQNNYKMAAINDLIARIQDPELRLHVAKEVKELTKHKKFGLVFENHVSEMTLLYDYPISRGCKVIRKVDDDKRLTEDILWEVMSVCRGRATCHHSITGEELQVSCQDLICVAKNGEPIYPCLKYVDSVQNAPDSGLWHTLIEADNFHALQLLAYLYPQQVDCIYIDPPYNSGATDWKYNNNYVDGNDSYRHSKWLAMMESRLLLTKKLLNPKNSVLIVTIDEKEYLHLGCLLEEMFPEANIQMVSSVIAQSGVARSNSFYRTNEFLYIVQFGDSAVQKLPLSEEWELGKNKSQGAQGIVWNQLRRTGTNSLRTDRQNLFYPIIFNENASQILDIGEAMPLSEHPSSVMEKKANRLYLWPIRPNGTEGNWQLGKDELKERLSKGYIKWGKITNTGIYVTFLKRGSIQKIEDKEVNVVGRDVVSGTVLVDNSNYSRSFIPGTQWNIANHDASYKGTQLLSKFIGNRFPFPKSLYAVHDVIRFFVANNPNALILDFFSGSGTTLHAVNLLNKEDGGHRCCIMVTNNEVSAEEEKAFRAKGLHKGDEEWEKFGIARYVNWPRTKCSILGVDVNGNPIQGDYITSNTEEKVVKRSIKQISLDLRDDSLGTKLKKQIVGLIGDKKMPQNAVKAECPYLVPEDANNAILFDVTKIDGFMEDIHESIDTIYVVTSNNKAFTAAKKELDELPEKTKTVPVTIPMAEGFVANAAYYKLTFLDKDKVSLGNQLNELLPILWMKAGAHGVCPTHVDGEFMVFSENKMAVLNDEFAIDELKEALRDKPEVETVYIIEDSEENYRTLAASLNVKQTYQLYRDYLDNFKINIERKQ</sequence>
<feature type="domain" description="DNA methylase N-4/N-6" evidence="7">
    <location>
        <begin position="163"/>
        <end position="513"/>
    </location>
</feature>
<reference evidence="8 9" key="1">
    <citation type="submission" date="2018-08" db="EMBL/GenBank/DDBJ databases">
        <title>A genome reference for cultivated species of the human gut microbiota.</title>
        <authorList>
            <person name="Zou Y."/>
            <person name="Xue W."/>
            <person name="Luo G."/>
        </authorList>
    </citation>
    <scope>NUCLEOTIDE SEQUENCE [LARGE SCALE GENOMIC DNA]</scope>
    <source>
        <strain evidence="8 9">AF38-11</strain>
    </source>
</reference>
<dbReference type="EC" id="2.1.1.72" evidence="2"/>
<dbReference type="GO" id="GO:0032259">
    <property type="term" value="P:methylation"/>
    <property type="evidence" value="ECO:0007669"/>
    <property type="project" value="UniProtKB-KW"/>
</dbReference>
<evidence type="ECO:0000256" key="3">
    <source>
        <dbReference type="ARBA" id="ARBA00022603"/>
    </source>
</evidence>
<dbReference type="GO" id="GO:0003677">
    <property type="term" value="F:DNA binding"/>
    <property type="evidence" value="ECO:0007669"/>
    <property type="project" value="InterPro"/>
</dbReference>
<name>A0AA92VAM4_9BACT</name>
<dbReference type="Proteomes" id="UP000283672">
    <property type="component" value="Unassembled WGS sequence"/>
</dbReference>
<evidence type="ECO:0000259" key="7">
    <source>
        <dbReference type="Pfam" id="PF01555"/>
    </source>
</evidence>
<dbReference type="InterPro" id="IPR002941">
    <property type="entry name" value="DNA_methylase_N4/N6"/>
</dbReference>
<dbReference type="Pfam" id="PF01555">
    <property type="entry name" value="N6_N4_Mtase"/>
    <property type="match status" value="1"/>
</dbReference>
<dbReference type="PRINTS" id="PR00506">
    <property type="entry name" value="D21N6MTFRASE"/>
</dbReference>
<dbReference type="InterPro" id="IPR002295">
    <property type="entry name" value="N4/N6-MTase_EcoPI_Mod-like"/>
</dbReference>
<evidence type="ECO:0000256" key="4">
    <source>
        <dbReference type="ARBA" id="ARBA00022679"/>
    </source>
</evidence>
<protein>
    <recommendedName>
        <fullName evidence="2">site-specific DNA-methyltransferase (adenine-specific)</fullName>
        <ecNumber evidence="2">2.1.1.72</ecNumber>
    </recommendedName>
</protein>
<comment type="caution">
    <text evidence="8">The sequence shown here is derived from an EMBL/GenBank/DDBJ whole genome shotgun (WGS) entry which is preliminary data.</text>
</comment>
<comment type="similarity">
    <text evidence="1">Belongs to the N(4)/N(6)-methyltransferase family.</text>
</comment>